<name>A0A9Q9C235_ENCHE</name>
<dbReference type="EMBL" id="CP119063">
    <property type="protein sequence ID" value="WEL38113.1"/>
    <property type="molecule type" value="Genomic_DNA"/>
</dbReference>
<sequence>MIFDYGIFFSRKVSVCLYEGHMLVGNKATFSAIKIEFTDKDHVFLHPNAMRKRTYVERVASNPRLVLRSKGNPKENLKLYVSLVTKGKYRPIIRGSKEKQIIENAIRGKKAAWRYIAARDIYGYDKLASILNSDVYHDSETTLKRKIMNTLKACTGEKNGADERKIVCDILKNEKGIPKEVDFALKVHHDFCIRSKGIFPLGEMDREYGKMLDPILWNRLNNEVKACGIDHPFYNEVVLFNLFVKYKDNILEFDRKALERDVFHTINERGIRDFIAERVERFYASRGDPSNDN</sequence>
<organism evidence="1 3">
    <name type="scientific">Encephalitozoon hellem</name>
    <name type="common">Microsporidian parasite</name>
    <dbReference type="NCBI Taxonomy" id="27973"/>
    <lineage>
        <taxon>Eukaryota</taxon>
        <taxon>Fungi</taxon>
        <taxon>Fungi incertae sedis</taxon>
        <taxon>Microsporidia</taxon>
        <taxon>Unikaryonidae</taxon>
        <taxon>Encephalitozoon</taxon>
    </lineage>
</organism>
<evidence type="ECO:0000313" key="2">
    <source>
        <dbReference type="EMBL" id="WEL38113.1"/>
    </source>
</evidence>
<dbReference type="EMBL" id="CP075148">
    <property type="protein sequence ID" value="UTX42656.1"/>
    <property type="molecule type" value="Genomic_DNA"/>
</dbReference>
<reference evidence="2 4" key="2">
    <citation type="submission" date="2023-02" db="EMBL/GenBank/DDBJ databases">
        <title>Encephalitozoon hellem ATCC 50451 complete genome.</title>
        <authorList>
            <person name="Mascarenhas dos Santos A.C."/>
            <person name="Julian A.T."/>
            <person name="Pombert J.-F."/>
        </authorList>
    </citation>
    <scope>NUCLEOTIDE SEQUENCE [LARGE SCALE GENOMIC DNA]</scope>
    <source>
        <strain evidence="2 4">ATCC 50451</strain>
    </source>
</reference>
<accession>A0A9Q9C235</accession>
<protein>
    <submittedName>
        <fullName evidence="1">Uncharacterized protein</fullName>
    </submittedName>
</protein>
<evidence type="ECO:0000313" key="3">
    <source>
        <dbReference type="Proteomes" id="UP001059546"/>
    </source>
</evidence>
<keyword evidence="4" id="KW-1185">Reference proteome</keyword>
<dbReference type="OrthoDB" id="2191075at2759"/>
<gene>
    <name evidence="1" type="ORF">GPU96_02g03710</name>
    <name evidence="2" type="ORF">PFJ87_02g01530</name>
</gene>
<evidence type="ECO:0000313" key="4">
    <source>
        <dbReference type="Proteomes" id="UP001217963"/>
    </source>
</evidence>
<proteinExistence type="predicted"/>
<evidence type="ECO:0000313" key="1">
    <source>
        <dbReference type="EMBL" id="UTX42656.1"/>
    </source>
</evidence>
<reference evidence="1" key="1">
    <citation type="submission" date="2021-05" db="EMBL/GenBank/DDBJ databases">
        <title>Encephalitozoon hellem ATCC 50604 Complete Genome.</title>
        <authorList>
            <person name="Mascarenhas dos Santos A.C."/>
            <person name="Julian A.T."/>
            <person name="Pombert J.-F."/>
        </authorList>
    </citation>
    <scope>NUCLEOTIDE SEQUENCE</scope>
    <source>
        <strain evidence="1">ATCC 50604</strain>
    </source>
</reference>
<dbReference type="Proteomes" id="UP001059546">
    <property type="component" value="Chromosome II"/>
</dbReference>
<dbReference type="AlphaFoldDB" id="A0A9Q9C235"/>
<dbReference type="Proteomes" id="UP001217963">
    <property type="component" value="Chromosome II"/>
</dbReference>